<evidence type="ECO:0000256" key="5">
    <source>
        <dbReference type="SAM" id="MobiDB-lite"/>
    </source>
</evidence>
<evidence type="ECO:0000313" key="7">
    <source>
        <dbReference type="EMBL" id="KAI8037068.1"/>
    </source>
</evidence>
<feature type="region of interest" description="Disordered" evidence="5">
    <location>
        <begin position="344"/>
        <end position="403"/>
    </location>
</feature>
<keyword evidence="4" id="KW-0175">Coiled coil</keyword>
<feature type="compositionally biased region" description="Basic and acidic residues" evidence="5">
    <location>
        <begin position="344"/>
        <end position="358"/>
    </location>
</feature>
<name>A0A9P9YHI1_9MUSC</name>
<dbReference type="GO" id="GO:0003677">
    <property type="term" value="F:DNA binding"/>
    <property type="evidence" value="ECO:0007669"/>
    <property type="project" value="UniProtKB-UniRule"/>
</dbReference>
<dbReference type="InterPro" id="IPR036910">
    <property type="entry name" value="HMG_box_dom_sf"/>
</dbReference>
<feature type="compositionally biased region" description="Basic residues" evidence="5">
    <location>
        <begin position="365"/>
        <end position="375"/>
    </location>
</feature>
<dbReference type="Proteomes" id="UP001059596">
    <property type="component" value="Unassembled WGS sequence"/>
</dbReference>
<dbReference type="AlphaFoldDB" id="A0A9P9YHI1"/>
<feature type="domain" description="HMG box" evidence="6">
    <location>
        <begin position="260"/>
        <end position="328"/>
    </location>
</feature>
<keyword evidence="8" id="KW-1185">Reference proteome</keyword>
<keyword evidence="1 3" id="KW-0238">DNA-binding</keyword>
<feature type="DNA-binding region" description="HMG box" evidence="3">
    <location>
        <begin position="260"/>
        <end position="328"/>
    </location>
</feature>
<dbReference type="PANTHER" id="PTHR46040:SF3">
    <property type="entry name" value="HIGH MOBILITY GROUP PROTEIN 2"/>
    <property type="match status" value="1"/>
</dbReference>
<dbReference type="GO" id="GO:0005634">
    <property type="term" value="C:nucleus"/>
    <property type="evidence" value="ECO:0007669"/>
    <property type="project" value="UniProtKB-UniRule"/>
</dbReference>
<dbReference type="Pfam" id="PF00505">
    <property type="entry name" value="HMG_box"/>
    <property type="match status" value="1"/>
</dbReference>
<organism evidence="7 8">
    <name type="scientific">Drosophila gunungcola</name>
    <name type="common">fruit fly</name>
    <dbReference type="NCBI Taxonomy" id="103775"/>
    <lineage>
        <taxon>Eukaryota</taxon>
        <taxon>Metazoa</taxon>
        <taxon>Ecdysozoa</taxon>
        <taxon>Arthropoda</taxon>
        <taxon>Hexapoda</taxon>
        <taxon>Insecta</taxon>
        <taxon>Pterygota</taxon>
        <taxon>Neoptera</taxon>
        <taxon>Endopterygota</taxon>
        <taxon>Diptera</taxon>
        <taxon>Brachycera</taxon>
        <taxon>Muscomorpha</taxon>
        <taxon>Ephydroidea</taxon>
        <taxon>Drosophilidae</taxon>
        <taxon>Drosophila</taxon>
        <taxon>Sophophora</taxon>
    </lineage>
</organism>
<evidence type="ECO:0000256" key="1">
    <source>
        <dbReference type="ARBA" id="ARBA00023125"/>
    </source>
</evidence>
<evidence type="ECO:0000313" key="8">
    <source>
        <dbReference type="Proteomes" id="UP001059596"/>
    </source>
</evidence>
<gene>
    <name evidence="7" type="ORF">M5D96_010387</name>
</gene>
<sequence>MLDMDGNPQLEATSSASTTATITATAAASFLQATPDTVYGTYDAKTNSITIVMDGDAVPVNEAVEEIYCDGVTAGDDSTDVIMKCPPPATSPSQVYLNMVNATDDSDDESNFDHINPFLRPRVKAISPLAKSPALSLHSATSDHGYESILGSPMSVLTLPTEEEDFPWESNFEELFPNSKKEQKWTEPAIEGPDAVMESTESMPIASQSLDSAAIEQFEDEKPAKGKKKPKNPKGRHSESAVGSELKKLGQRRINVAGAPKMPLNGYVRFMNDRREELRREQPQRTALEHTRIIGEEWHQLPEERKVPYMEAAAKDKAIYQEQLQMFLQEHPEIVTKELAKAKKVTKLESSSKEKTPKAETSSAKAKKPKAKQVKRQSEDPDDVPLAKPAPINVAPPAPRPLQPGEIPIYTNEFIEHNRSTENELRTLRKAKTDLEQQNAVLEQHVDNTKAGYAKVMGEVTELMDENRRLETYVRGLRQKLVAALGGISLPPLEPSGPSVGNIDKYIRHLAGLVGQPNNVTLLKAREALRKLDTSSLLKP</sequence>
<feature type="coiled-coil region" evidence="4">
    <location>
        <begin position="418"/>
        <end position="480"/>
    </location>
</feature>
<keyword evidence="2 3" id="KW-0539">Nucleus</keyword>
<accession>A0A9P9YHI1</accession>
<dbReference type="CDD" id="cd21980">
    <property type="entry name" value="HMG-box_HMG20"/>
    <property type="match status" value="1"/>
</dbReference>
<dbReference type="PROSITE" id="PS50118">
    <property type="entry name" value="HMG_BOX_2"/>
    <property type="match status" value="1"/>
</dbReference>
<comment type="caution">
    <text evidence="7">The sequence shown here is derived from an EMBL/GenBank/DDBJ whole genome shotgun (WGS) entry which is preliminary data.</text>
</comment>
<protein>
    <recommendedName>
        <fullName evidence="6">HMG box domain-containing protein</fullName>
    </recommendedName>
</protein>
<dbReference type="GO" id="GO:0010468">
    <property type="term" value="P:regulation of gene expression"/>
    <property type="evidence" value="ECO:0007669"/>
    <property type="project" value="TreeGrafter"/>
</dbReference>
<dbReference type="EMBL" id="JAMKOV010000014">
    <property type="protein sequence ID" value="KAI8037068.1"/>
    <property type="molecule type" value="Genomic_DNA"/>
</dbReference>
<evidence type="ECO:0000259" key="6">
    <source>
        <dbReference type="PROSITE" id="PS50118"/>
    </source>
</evidence>
<dbReference type="SMART" id="SM00398">
    <property type="entry name" value="HMG"/>
    <property type="match status" value="1"/>
</dbReference>
<dbReference type="SUPFAM" id="SSF47095">
    <property type="entry name" value="HMG-box"/>
    <property type="match status" value="1"/>
</dbReference>
<evidence type="ECO:0000256" key="2">
    <source>
        <dbReference type="ARBA" id="ARBA00023242"/>
    </source>
</evidence>
<evidence type="ECO:0000256" key="3">
    <source>
        <dbReference type="PROSITE-ProRule" id="PRU00267"/>
    </source>
</evidence>
<feature type="region of interest" description="Disordered" evidence="5">
    <location>
        <begin position="220"/>
        <end position="252"/>
    </location>
</feature>
<dbReference type="PANTHER" id="PTHR46040">
    <property type="entry name" value="HIGH MOBILITY GROUP PROTEIN 2"/>
    <property type="match status" value="1"/>
</dbReference>
<dbReference type="InterPro" id="IPR009071">
    <property type="entry name" value="HMG_box_dom"/>
</dbReference>
<evidence type="ECO:0000256" key="4">
    <source>
        <dbReference type="SAM" id="Coils"/>
    </source>
</evidence>
<dbReference type="InterPro" id="IPR051965">
    <property type="entry name" value="ChromReg_NeuronalGeneExpr"/>
</dbReference>
<feature type="compositionally biased region" description="Basic residues" evidence="5">
    <location>
        <begin position="225"/>
        <end position="235"/>
    </location>
</feature>
<dbReference type="Gene3D" id="1.10.30.10">
    <property type="entry name" value="High mobility group box domain"/>
    <property type="match status" value="1"/>
</dbReference>
<reference evidence="7" key="1">
    <citation type="journal article" date="2023" name="Genome Biol. Evol.">
        <title>Long-read-based Genome Assembly of Drosophila gunungcola Reveals Fewer Chemosensory Genes in Flower-breeding Species.</title>
        <authorList>
            <person name="Negi A."/>
            <person name="Liao B.Y."/>
            <person name="Yeh S.D."/>
        </authorList>
    </citation>
    <scope>NUCLEOTIDE SEQUENCE</scope>
    <source>
        <strain evidence="7">Sukarami</strain>
    </source>
</reference>
<proteinExistence type="predicted"/>